<evidence type="ECO:0000313" key="18">
    <source>
        <dbReference type="Proteomes" id="UP000054270"/>
    </source>
</evidence>
<keyword evidence="18" id="KW-1185">Reference proteome</keyword>
<dbReference type="InterPro" id="IPR001611">
    <property type="entry name" value="Leu-rich_rpt"/>
</dbReference>
<evidence type="ECO:0000256" key="5">
    <source>
        <dbReference type="ARBA" id="ARBA00022614"/>
    </source>
</evidence>
<evidence type="ECO:0000256" key="12">
    <source>
        <dbReference type="ARBA" id="ARBA00032637"/>
    </source>
</evidence>
<feature type="region of interest" description="Disordered" evidence="13">
    <location>
        <begin position="93"/>
        <end position="238"/>
    </location>
</feature>
<dbReference type="PROSITE" id="PS50125">
    <property type="entry name" value="GUANYLATE_CYCLASE_2"/>
    <property type="match status" value="1"/>
</dbReference>
<evidence type="ECO:0000256" key="8">
    <source>
        <dbReference type="ARBA" id="ARBA00022842"/>
    </source>
</evidence>
<dbReference type="Gene3D" id="3.30.70.1230">
    <property type="entry name" value="Nucleotide cyclase"/>
    <property type="match status" value="1"/>
</dbReference>
<feature type="domain" description="PPM-type phosphatase" evidence="16">
    <location>
        <begin position="1174"/>
        <end position="1466"/>
    </location>
</feature>
<feature type="compositionally biased region" description="Basic and acidic residues" evidence="13">
    <location>
        <begin position="119"/>
        <end position="129"/>
    </location>
</feature>
<feature type="compositionally biased region" description="Pro residues" evidence="13">
    <location>
        <begin position="176"/>
        <end position="190"/>
    </location>
</feature>
<name>A0A0D2NH78_HYPSF</name>
<dbReference type="Proteomes" id="UP000054270">
    <property type="component" value="Unassembled WGS sequence"/>
</dbReference>
<keyword evidence="8" id="KW-0460">Magnesium</keyword>
<feature type="region of interest" description="Disordered" evidence="13">
    <location>
        <begin position="35"/>
        <end position="77"/>
    </location>
</feature>
<evidence type="ECO:0000256" key="10">
    <source>
        <dbReference type="ARBA" id="ARBA00023239"/>
    </source>
</evidence>
<dbReference type="Pfam" id="PF23010">
    <property type="entry name" value="RA_3"/>
    <property type="match status" value="1"/>
</dbReference>
<evidence type="ECO:0000256" key="1">
    <source>
        <dbReference type="ARBA" id="ARBA00001593"/>
    </source>
</evidence>
<feature type="compositionally biased region" description="Basic and acidic residues" evidence="13">
    <location>
        <begin position="164"/>
        <end position="175"/>
    </location>
</feature>
<evidence type="ECO:0000259" key="16">
    <source>
        <dbReference type="PROSITE" id="PS51746"/>
    </source>
</evidence>
<proteinExistence type="inferred from homology"/>
<dbReference type="OrthoDB" id="2021138at2759"/>
<feature type="compositionally biased region" description="Basic residues" evidence="13">
    <location>
        <begin position="205"/>
        <end position="216"/>
    </location>
</feature>
<dbReference type="InterPro" id="IPR029787">
    <property type="entry name" value="Nucleotide_cyclase"/>
</dbReference>
<protein>
    <recommendedName>
        <fullName evidence="4">Adenylate cyclase</fullName>
        <ecNumber evidence="3">4.6.1.1</ecNumber>
    </recommendedName>
    <alternativeName>
        <fullName evidence="11">ATP pyrophosphate-lyase</fullName>
    </alternativeName>
    <alternativeName>
        <fullName evidence="12">Adenylyl cyclase</fullName>
    </alternativeName>
</protein>
<dbReference type="SMART" id="SM00369">
    <property type="entry name" value="LRR_TYP"/>
    <property type="match status" value="9"/>
</dbReference>
<feature type="compositionally biased region" description="Low complexity" evidence="13">
    <location>
        <begin position="56"/>
        <end position="71"/>
    </location>
</feature>
<dbReference type="STRING" id="945553.A0A0D2NH78"/>
<dbReference type="SMART" id="SM00332">
    <property type="entry name" value="PP2Cc"/>
    <property type="match status" value="1"/>
</dbReference>
<evidence type="ECO:0000259" key="15">
    <source>
        <dbReference type="PROSITE" id="PS50200"/>
    </source>
</evidence>
<feature type="domain" description="Ras-associating" evidence="15">
    <location>
        <begin position="442"/>
        <end position="531"/>
    </location>
</feature>
<dbReference type="InterPro" id="IPR055071">
    <property type="entry name" value="RA_PHLPP-like"/>
</dbReference>
<dbReference type="SMART" id="SM00044">
    <property type="entry name" value="CYCc"/>
    <property type="match status" value="1"/>
</dbReference>
<dbReference type="SMART" id="SM00364">
    <property type="entry name" value="LRR_BAC"/>
    <property type="match status" value="11"/>
</dbReference>
<dbReference type="SUPFAM" id="SSF52058">
    <property type="entry name" value="L domain-like"/>
    <property type="match status" value="3"/>
</dbReference>
<dbReference type="CDD" id="cd07302">
    <property type="entry name" value="CHD"/>
    <property type="match status" value="1"/>
</dbReference>
<keyword evidence="7" id="KW-0677">Repeat</keyword>
<keyword evidence="5" id="KW-0433">Leucine-rich repeat</keyword>
<accession>A0A0D2NH78</accession>
<dbReference type="Pfam" id="PF13855">
    <property type="entry name" value="LRR_8"/>
    <property type="match status" value="1"/>
</dbReference>
<dbReference type="EMBL" id="KN817590">
    <property type="protein sequence ID" value="KJA18319.1"/>
    <property type="molecule type" value="Genomic_DNA"/>
</dbReference>
<dbReference type="GO" id="GO:0035556">
    <property type="term" value="P:intracellular signal transduction"/>
    <property type="evidence" value="ECO:0007669"/>
    <property type="project" value="InterPro"/>
</dbReference>
<evidence type="ECO:0000256" key="9">
    <source>
        <dbReference type="ARBA" id="ARBA00022998"/>
    </source>
</evidence>
<comment type="similarity">
    <text evidence="2">Belongs to the adenylyl cyclase class-3 family.</text>
</comment>
<dbReference type="InterPro" id="IPR001054">
    <property type="entry name" value="A/G_cyclase"/>
</dbReference>
<dbReference type="SUPFAM" id="SSF81606">
    <property type="entry name" value="PP2C-like"/>
    <property type="match status" value="1"/>
</dbReference>
<dbReference type="GO" id="GO:0005737">
    <property type="term" value="C:cytoplasm"/>
    <property type="evidence" value="ECO:0007669"/>
    <property type="project" value="TreeGrafter"/>
</dbReference>
<feature type="region of interest" description="Disordered" evidence="13">
    <location>
        <begin position="383"/>
        <end position="443"/>
    </location>
</feature>
<evidence type="ECO:0000313" key="17">
    <source>
        <dbReference type="EMBL" id="KJA18319.1"/>
    </source>
</evidence>
<dbReference type="Pfam" id="PF00481">
    <property type="entry name" value="PP2C"/>
    <property type="match status" value="1"/>
</dbReference>
<keyword evidence="6" id="KW-0479">Metal-binding</keyword>
<evidence type="ECO:0000256" key="6">
    <source>
        <dbReference type="ARBA" id="ARBA00022723"/>
    </source>
</evidence>
<evidence type="ECO:0000256" key="11">
    <source>
        <dbReference type="ARBA" id="ARBA00032597"/>
    </source>
</evidence>
<feature type="compositionally biased region" description="Low complexity" evidence="13">
    <location>
        <begin position="412"/>
        <end position="426"/>
    </location>
</feature>
<dbReference type="InterPro" id="IPR000159">
    <property type="entry name" value="RA_dom"/>
</dbReference>
<feature type="domain" description="Guanylate cyclase" evidence="14">
    <location>
        <begin position="1517"/>
        <end position="1653"/>
    </location>
</feature>
<dbReference type="CDD" id="cd00143">
    <property type="entry name" value="PP2Cc"/>
    <property type="match status" value="1"/>
</dbReference>
<evidence type="ECO:0000256" key="4">
    <source>
        <dbReference type="ARBA" id="ARBA00021420"/>
    </source>
</evidence>
<evidence type="ECO:0000256" key="7">
    <source>
        <dbReference type="ARBA" id="ARBA00022737"/>
    </source>
</evidence>
<dbReference type="PROSITE" id="PS51746">
    <property type="entry name" value="PPM_2"/>
    <property type="match status" value="1"/>
</dbReference>
<dbReference type="InterPro" id="IPR032675">
    <property type="entry name" value="LRR_dom_sf"/>
</dbReference>
<dbReference type="PANTHER" id="PTHR48051">
    <property type="match status" value="1"/>
</dbReference>
<dbReference type="PANTHER" id="PTHR48051:SF46">
    <property type="entry name" value="LEUCINE RICH REPEAT-CONTAINING DOMAIN PROTEIN"/>
    <property type="match status" value="1"/>
</dbReference>
<evidence type="ECO:0000256" key="2">
    <source>
        <dbReference type="ARBA" id="ARBA00005381"/>
    </source>
</evidence>
<dbReference type="InterPro" id="IPR036457">
    <property type="entry name" value="PPM-type-like_dom_sf"/>
</dbReference>
<dbReference type="EC" id="4.6.1.1" evidence="3"/>
<keyword evidence="10" id="KW-0456">Lyase</keyword>
<dbReference type="InterPro" id="IPR050216">
    <property type="entry name" value="LRR_domain-containing"/>
</dbReference>
<evidence type="ECO:0000256" key="3">
    <source>
        <dbReference type="ARBA" id="ARBA00012201"/>
    </source>
</evidence>
<dbReference type="Gene3D" id="3.60.40.10">
    <property type="entry name" value="PPM-type phosphatase domain"/>
    <property type="match status" value="1"/>
</dbReference>
<feature type="compositionally biased region" description="Low complexity" evidence="13">
    <location>
        <begin position="93"/>
        <end position="110"/>
    </location>
</feature>
<feature type="region of interest" description="Disordered" evidence="13">
    <location>
        <begin position="271"/>
        <end position="294"/>
    </location>
</feature>
<comment type="catalytic activity">
    <reaction evidence="1">
        <text>ATP = 3',5'-cyclic AMP + diphosphate</text>
        <dbReference type="Rhea" id="RHEA:15389"/>
        <dbReference type="ChEBI" id="CHEBI:30616"/>
        <dbReference type="ChEBI" id="CHEBI:33019"/>
        <dbReference type="ChEBI" id="CHEBI:58165"/>
        <dbReference type="EC" id="4.6.1.1"/>
    </reaction>
</comment>
<feature type="compositionally biased region" description="Pro residues" evidence="13">
    <location>
        <begin position="43"/>
        <end position="52"/>
    </location>
</feature>
<dbReference type="PROSITE" id="PS50200">
    <property type="entry name" value="RA"/>
    <property type="match status" value="1"/>
</dbReference>
<dbReference type="GO" id="GO:0006171">
    <property type="term" value="P:cAMP biosynthetic process"/>
    <property type="evidence" value="ECO:0007669"/>
    <property type="project" value="UniProtKB-KW"/>
</dbReference>
<dbReference type="GO" id="GO:0046872">
    <property type="term" value="F:metal ion binding"/>
    <property type="evidence" value="ECO:0007669"/>
    <property type="project" value="UniProtKB-KW"/>
</dbReference>
<organism evidence="17 18">
    <name type="scientific">Hypholoma sublateritium (strain FD-334 SS-4)</name>
    <dbReference type="NCBI Taxonomy" id="945553"/>
    <lineage>
        <taxon>Eukaryota</taxon>
        <taxon>Fungi</taxon>
        <taxon>Dikarya</taxon>
        <taxon>Basidiomycota</taxon>
        <taxon>Agaricomycotina</taxon>
        <taxon>Agaricomycetes</taxon>
        <taxon>Agaricomycetidae</taxon>
        <taxon>Agaricales</taxon>
        <taxon>Agaricineae</taxon>
        <taxon>Strophariaceae</taxon>
        <taxon>Hypholoma</taxon>
    </lineage>
</organism>
<gene>
    <name evidence="17" type="ORF">HYPSUDRAFT_205438</name>
</gene>
<dbReference type="PROSITE" id="PS51450">
    <property type="entry name" value="LRR"/>
    <property type="match status" value="6"/>
</dbReference>
<dbReference type="InterPro" id="IPR001932">
    <property type="entry name" value="PPM-type_phosphatase-like_dom"/>
</dbReference>
<dbReference type="InterPro" id="IPR003591">
    <property type="entry name" value="Leu-rich_rpt_typical-subtyp"/>
</dbReference>
<keyword evidence="9" id="KW-0115">cAMP biosynthesis</keyword>
<dbReference type="InterPro" id="IPR055414">
    <property type="entry name" value="LRR_R13L4/SHOC2-like"/>
</dbReference>
<dbReference type="Pfam" id="PF23598">
    <property type="entry name" value="LRR_14"/>
    <property type="match status" value="1"/>
</dbReference>
<dbReference type="GO" id="GO:0004016">
    <property type="term" value="F:adenylate cyclase activity"/>
    <property type="evidence" value="ECO:0007669"/>
    <property type="project" value="UniProtKB-EC"/>
</dbReference>
<dbReference type="OMA" id="QQVGYEE"/>
<evidence type="ECO:0000256" key="13">
    <source>
        <dbReference type="SAM" id="MobiDB-lite"/>
    </source>
</evidence>
<dbReference type="SMART" id="SM00365">
    <property type="entry name" value="LRR_SD22"/>
    <property type="match status" value="6"/>
</dbReference>
<reference evidence="18" key="1">
    <citation type="submission" date="2014-04" db="EMBL/GenBank/DDBJ databases">
        <title>Evolutionary Origins and Diversification of the Mycorrhizal Mutualists.</title>
        <authorList>
            <consortium name="DOE Joint Genome Institute"/>
            <consortium name="Mycorrhizal Genomics Consortium"/>
            <person name="Kohler A."/>
            <person name="Kuo A."/>
            <person name="Nagy L.G."/>
            <person name="Floudas D."/>
            <person name="Copeland A."/>
            <person name="Barry K.W."/>
            <person name="Cichocki N."/>
            <person name="Veneault-Fourrey C."/>
            <person name="LaButti K."/>
            <person name="Lindquist E.A."/>
            <person name="Lipzen A."/>
            <person name="Lundell T."/>
            <person name="Morin E."/>
            <person name="Murat C."/>
            <person name="Riley R."/>
            <person name="Ohm R."/>
            <person name="Sun H."/>
            <person name="Tunlid A."/>
            <person name="Henrissat B."/>
            <person name="Grigoriev I.V."/>
            <person name="Hibbett D.S."/>
            <person name="Martin F."/>
        </authorList>
    </citation>
    <scope>NUCLEOTIDE SEQUENCE [LARGE SCALE GENOMIC DNA]</scope>
    <source>
        <strain evidence="18">FD-334 SS-4</strain>
    </source>
</reference>
<sequence length="1887" mass="209278">MAHRVLQLSTDLVDQNGQARYSPNWTIPATRDSSIAPWLDMDSPPPTPPPKPNHVQQSQQPAPQTAPTPSTFRSFGFGSKNSLSSLVSLRQNSASGIRSNGGSSIRSSESQHTLVASESTRRSADDGESSRGVVYSGSSTNSGEAPKSKSFFSKLKTRQSKSNLRSESDESEHPSLRPPIPPIPQNPYPAPSTNASIVTIPQAPKVKREKIKKKSASSKVPPPPPPKDDFATQSGLAPNNSTGIVDFTADQLEGIVDFSIASASGSMGSVLPSANGAHDPNSPSSGLDSSYSDHSHQYFVSPSEFRNPFSEANSDMPTSLDPRKVPLKSINPPPPNGFIRANGMVVSNSDGPGSPSWAAPDSWAVDRGHGDYYNIPELSEGYDTDSDGANTTTGWVNGRTRQDDRSRRRARNAASASFSSTMTMATRGSKGNTARNQPPPGATYKMRMYTPKSAYHVIAIDLDTTVGSLTAKLSKKIEQTNGRVQLYLKEHGRERILGPNEKPAAIVKLRMEQAGYEYEDGVHLLGTENLNILLKFVYKAQLLAGEEPVNFGSYEKVDLSGKGLRVIPPILHQNAEQIVSLKLSRNPMIEIPLDFIQSCTHLRDLRLTHMSMKKVPQSVPQALSLNRLDISSNAIRDLEDSILDPISELHRIEASNNRLDKLPWHFARLKSLTVLNISNNKFRDFPLVLTQIQSLRELDISFNMVTELPEDIGLLKGLECLILVGNQVCKFPNRIAELVKLQVLDVRRNRISDLSLVCSLPRLISLSADHNTVHALDLALGPNMKQLIASHNDITQLTLTPTIQGRLPFALWLLDLSYAKLYSLDELALSELASLRVLKLDHNSIRSIPDNLGDLKWLESLSCTDNKLDSLPSAIGRLQHLKTLDAHNNNLSELPQTLWECGNLRQINVTSNFINSWPDPPIQAIQDSCVVDGSLAAPMVPPRKGSVSSISSTRSLPPLVNRLEKLYIGENCLTDNSVLPLIIFKELKVLNLSFNEIQDLPSNFFRNMTKLEELYLSGNKLTSIPSEDLPRLHRLSTIFLNGNRLVTLPQELGKVVNLTVLDVGSNQLKYNVNNWEFDWNWNFNNNLKYLNLSGNKRLQIKAESAASLRTKHFDMGGMSRVPMLSGFTSLHKLKVLGLMDVTITHTSQDATVDIPDEHIDRRVRTSLSTVCGMGYGIADSMGKNDSLTMIDLVHEFSGRQDEAVFAMIGRTHPPKHLKQEQEASPNRLTKYLHDNFVSVFKDQLAAVNSKQEKENIPQYQRKDGIPKALIWTFLKLNQDLNEALQTTRKNSQASINVPHMSDGSYSRTGVSGIAVYFFDRTIYAANVGNALAVVSRQGVCHEISRKHDPFDRSETVRIRTAEGWISPAGLVNDEVEVSRSFGYYHLFPPINARPDIFVYDLSDMDEFVIIANRGLWDFVPYQTAVDIARTVMRADQPDPMLAAQKLRDFAISYGADGSTMIMVIWVADLFSSPSRSRQPTLDPILDASYRRRKQEDVRDRGMKFLDYEIPAPTGHVTLVFTDIRNSTHLWEANPGMPTAMRLHNTLLRRQLRLCGGYEVKTEGDSFMCSFPTPLAAVWWCLTVQVQLLHEPWPLEILECEDGKSIYDSENRLIARGISVRMGIHSGMPLCEPDLVTHRMDYFGPMVNRSARIQSSALGGQIACSNDIINEIKTRVLEHDEDAGYSKLQNSNAVEGIRDLGVQIMHVGEVKLKGIELPEILSIIYPQGLEGRHDLKETPPDPTASGSRVAFSVPQMQELGMLCLRIEALSTRRLFKAIPERKGSIQSNPDLEEDVDSSRVFRSNSSLLLPPINNNSSEGDLMLVLESLSLRISNAISTIGERYGVAPVGPVQSSVLSKTKKNLLDSLMEDAVLDEETLRYISTILERP</sequence>
<dbReference type="SUPFAM" id="SSF55073">
    <property type="entry name" value="Nucleotide cyclase"/>
    <property type="match status" value="1"/>
</dbReference>
<dbReference type="Gene3D" id="3.80.10.10">
    <property type="entry name" value="Ribonuclease Inhibitor"/>
    <property type="match status" value="3"/>
</dbReference>
<evidence type="ECO:0000259" key="14">
    <source>
        <dbReference type="PROSITE" id="PS50125"/>
    </source>
</evidence>
<dbReference type="Pfam" id="PF00211">
    <property type="entry name" value="Guanylate_cyc"/>
    <property type="match status" value="1"/>
</dbReference>